<keyword evidence="2" id="KW-1185">Reference proteome</keyword>
<proteinExistence type="predicted"/>
<dbReference type="AlphaFoldDB" id="A0A6J1NUI2"/>
<dbReference type="OrthoDB" id="6346437at2759"/>
<feature type="domain" description="Myb/SANT-like DNA-binding" evidence="1">
    <location>
        <begin position="168"/>
        <end position="248"/>
    </location>
</feature>
<dbReference type="Proteomes" id="UP001652582">
    <property type="component" value="Chromosome 24"/>
</dbReference>
<feature type="domain" description="Myb/SANT-like DNA-binding" evidence="1">
    <location>
        <begin position="365"/>
        <end position="440"/>
    </location>
</feature>
<dbReference type="RefSeq" id="XP_023950394.2">
    <property type="nucleotide sequence ID" value="XM_024094626.2"/>
</dbReference>
<dbReference type="Pfam" id="PF13837">
    <property type="entry name" value="Myb_DNA-bind_4"/>
    <property type="match status" value="4"/>
</dbReference>
<dbReference type="InterPro" id="IPR044822">
    <property type="entry name" value="Myb_DNA-bind_4"/>
</dbReference>
<feature type="domain" description="Myb/SANT-like DNA-binding" evidence="1">
    <location>
        <begin position="260"/>
        <end position="337"/>
    </location>
</feature>
<dbReference type="PANTHER" id="PTHR12243">
    <property type="entry name" value="MADF DOMAIN TRANSCRIPTION FACTOR"/>
    <property type="match status" value="1"/>
</dbReference>
<dbReference type="Gene3D" id="1.10.10.60">
    <property type="entry name" value="Homeodomain-like"/>
    <property type="match status" value="2"/>
</dbReference>
<dbReference type="PANTHER" id="PTHR12243:SF69">
    <property type="entry name" value="SI:CH73-59F11.3"/>
    <property type="match status" value="1"/>
</dbReference>
<dbReference type="KEGG" id="bany:112054740"/>
<dbReference type="GeneID" id="112054740"/>
<organism evidence="2 3">
    <name type="scientific">Bicyclus anynana</name>
    <name type="common">Squinting bush brown butterfly</name>
    <dbReference type="NCBI Taxonomy" id="110368"/>
    <lineage>
        <taxon>Eukaryota</taxon>
        <taxon>Metazoa</taxon>
        <taxon>Ecdysozoa</taxon>
        <taxon>Arthropoda</taxon>
        <taxon>Hexapoda</taxon>
        <taxon>Insecta</taxon>
        <taxon>Pterygota</taxon>
        <taxon>Neoptera</taxon>
        <taxon>Endopterygota</taxon>
        <taxon>Lepidoptera</taxon>
        <taxon>Glossata</taxon>
        <taxon>Ditrysia</taxon>
        <taxon>Papilionoidea</taxon>
        <taxon>Nymphalidae</taxon>
        <taxon>Satyrinae</taxon>
        <taxon>Satyrini</taxon>
        <taxon>Mycalesina</taxon>
        <taxon>Bicyclus</taxon>
    </lineage>
</organism>
<name>A0A6J1NUI2_BICAN</name>
<evidence type="ECO:0000259" key="1">
    <source>
        <dbReference type="Pfam" id="PF13837"/>
    </source>
</evidence>
<feature type="domain" description="Myb/SANT-like DNA-binding" evidence="1">
    <location>
        <begin position="76"/>
        <end position="153"/>
    </location>
</feature>
<dbReference type="InterPro" id="IPR039353">
    <property type="entry name" value="TF_Adf1"/>
</dbReference>
<sequence>MEINNPQSYWFVVREDQSNVIFSSNNFTIQTPQIAGQDSRYIIDSSADNRQYVDNVQTDNIQETQQDSAKETKDSNIWDRNKIKLLLSLCLETRFKSSNREKILWNEISILLGTTPEECDKKYRNLRRTYIRLLKKNRAGKDIKWVHYSLCDEVFKDCKSMSVTLLPPWEDSKVRKLLNLYIENISKFRSTDHLQKDIWKDIASQLNTTEYNCYHKFKNMKRTYFNWIERSQETGKLRKWPYHQYFEKIYYNYNPDLGPWNRNKVRQLINAYSDIAHKFKNPKLQKKELWREIGRKVGESPSNCDRKFRNLKQTYLRLKMRADSGRLVTKWRYYKDFVTIFENDSYAVIEQGQEMVCKPLEHNYIKQLLTFYLENKQKFNDPLVKKKHLWRLIGPRLGLTAEECDKKFRNMKQTYIRLAEKMRDTGKDNTWPYYSYFEQIYNGSINSRYRECNHKCSIDNTTIKELKNLVNNHETKEMDKFEKLVSVIEDSNKIQRERNRILQALLNR</sequence>
<reference evidence="3" key="1">
    <citation type="submission" date="2025-08" db="UniProtKB">
        <authorList>
            <consortium name="RefSeq"/>
        </authorList>
    </citation>
    <scope>IDENTIFICATION</scope>
</reference>
<dbReference type="SMART" id="SM00595">
    <property type="entry name" value="MADF"/>
    <property type="match status" value="4"/>
</dbReference>
<evidence type="ECO:0000313" key="3">
    <source>
        <dbReference type="RefSeq" id="XP_023950394.2"/>
    </source>
</evidence>
<gene>
    <name evidence="3" type="primary">LOC112054740</name>
</gene>
<evidence type="ECO:0000313" key="2">
    <source>
        <dbReference type="Proteomes" id="UP001652582"/>
    </source>
</evidence>
<protein>
    <submittedName>
        <fullName evidence="3">Uncharacterized protein LOC112054740</fullName>
    </submittedName>
</protein>
<accession>A0A6J1NUI2</accession>